<reference evidence="2 3" key="1">
    <citation type="submission" date="2019-07" db="EMBL/GenBank/DDBJ databases">
        <title>Whole genome shotgun sequence of Cyclobacterium qasimii NBRC 106168.</title>
        <authorList>
            <person name="Hosoyama A."/>
            <person name="Uohara A."/>
            <person name="Ohji S."/>
            <person name="Ichikawa N."/>
        </authorList>
    </citation>
    <scope>NUCLEOTIDE SEQUENCE [LARGE SCALE GENOMIC DNA]</scope>
    <source>
        <strain evidence="2 3">NBRC 106168</strain>
    </source>
</reference>
<dbReference type="Proteomes" id="UP000321301">
    <property type="component" value="Unassembled WGS sequence"/>
</dbReference>
<dbReference type="GO" id="GO:0005829">
    <property type="term" value="C:cytosol"/>
    <property type="evidence" value="ECO:0007669"/>
    <property type="project" value="TreeGrafter"/>
</dbReference>
<dbReference type="AlphaFoldDB" id="A0A512C5Y7"/>
<dbReference type="GO" id="GO:0016811">
    <property type="term" value="F:hydrolase activity, acting on carbon-nitrogen (but not peptide) bonds, in linear amides"/>
    <property type="evidence" value="ECO:0007669"/>
    <property type="project" value="InterPro"/>
</dbReference>
<dbReference type="InterPro" id="IPR050378">
    <property type="entry name" value="Metallo-dep_Hydrolases_sf"/>
</dbReference>
<proteinExistence type="predicted"/>
<dbReference type="Pfam" id="PF07969">
    <property type="entry name" value="Amidohydro_3"/>
    <property type="match status" value="1"/>
</dbReference>
<dbReference type="Gene3D" id="2.30.40.10">
    <property type="entry name" value="Urease, subunit C, domain 1"/>
    <property type="match status" value="2"/>
</dbReference>
<sequence>MKPLLQILLSVLLFNGCTPTESFDVLIKNGEIVDGSDETSYTGDIGIRADTISAIGNLSGAKGELEIDATGLAVAPGFINMLSWAVDALIEDGKSQSDIRQGVTLEVFGEGSSMGPWNEEMKKDEQEMQGDIKYPISWTSLSEYLDFIVEKGISTNVASFLGATTLRIHTVGYENRAPTTEELDAMKAMVKKGMEEGALGIGSSLIYAPAFYSSTEELIALCEVASQYDGMYISHLRSEGNQLLESLNELIQIADEANIRAEVYHLKMAGKNNWNKFDAVVSKIDSAREAGLAITTDMYTYTAGATGLDAAMPPWVQEGGYEKWAERLQDPKVRERLKEEMVTPTNEWESLMMGVESYEDMLLIGFKNDSLKYLTGKSLAEVAKMRDTSPVETAMDLVIQDGSRVGTVYFMMSEENVKKQIALPYMSFGSDAASYAPEGVFLKSRSHPRAYGNFARLLGKYVRDEKVISLEEAVYKLTTLPATNLKIQKRGAIKEGFYADLAIFDPKKIQDHATYDNPMQYSTGMVHVIVNGTQVLNNGEHTGALPGQVVKGPGYKAMK</sequence>
<feature type="domain" description="Amidohydrolase 3" evidence="1">
    <location>
        <begin position="445"/>
        <end position="535"/>
    </location>
</feature>
<protein>
    <submittedName>
        <fullName evidence="2">Aminoacylase</fullName>
    </submittedName>
</protein>
<gene>
    <name evidence="2" type="ORF">CQA01_01580</name>
</gene>
<dbReference type="SUPFAM" id="SSF51556">
    <property type="entry name" value="Metallo-dependent hydrolases"/>
    <property type="match status" value="1"/>
</dbReference>
<dbReference type="Gene3D" id="3.30.1490.130">
    <property type="entry name" value="D-aminoacylase. Domain 3"/>
    <property type="match status" value="1"/>
</dbReference>
<dbReference type="CDD" id="cd01297">
    <property type="entry name" value="D-aminoacylase"/>
    <property type="match status" value="1"/>
</dbReference>
<keyword evidence="3" id="KW-1185">Reference proteome</keyword>
<dbReference type="GO" id="GO:0016812">
    <property type="term" value="F:hydrolase activity, acting on carbon-nitrogen (but not peptide) bonds, in cyclic amides"/>
    <property type="evidence" value="ECO:0007669"/>
    <property type="project" value="TreeGrafter"/>
</dbReference>
<dbReference type="SUPFAM" id="SSF51338">
    <property type="entry name" value="Composite domain of metallo-dependent hydrolases"/>
    <property type="match status" value="1"/>
</dbReference>
<evidence type="ECO:0000259" key="1">
    <source>
        <dbReference type="Pfam" id="PF07969"/>
    </source>
</evidence>
<evidence type="ECO:0000313" key="3">
    <source>
        <dbReference type="Proteomes" id="UP000321301"/>
    </source>
</evidence>
<dbReference type="InterPro" id="IPR013108">
    <property type="entry name" value="Amidohydro_3"/>
</dbReference>
<accession>A0A512C5Y7</accession>
<dbReference type="PANTHER" id="PTHR11647">
    <property type="entry name" value="HYDRANTOINASE/DIHYDROPYRIMIDINASE FAMILY MEMBER"/>
    <property type="match status" value="1"/>
</dbReference>
<dbReference type="Gene3D" id="3.20.20.140">
    <property type="entry name" value="Metal-dependent hydrolases"/>
    <property type="match status" value="2"/>
</dbReference>
<comment type="caution">
    <text evidence="2">The sequence shown here is derived from an EMBL/GenBank/DDBJ whole genome shotgun (WGS) entry which is preliminary data.</text>
</comment>
<dbReference type="InterPro" id="IPR023100">
    <property type="entry name" value="D-aminoacylase_insert_dom_sf"/>
</dbReference>
<dbReference type="InterPro" id="IPR011059">
    <property type="entry name" value="Metal-dep_hydrolase_composite"/>
</dbReference>
<dbReference type="PANTHER" id="PTHR11647:SF1">
    <property type="entry name" value="COLLAPSIN RESPONSE MEDIATOR PROTEIN"/>
    <property type="match status" value="1"/>
</dbReference>
<dbReference type="EMBL" id="BJYV01000001">
    <property type="protein sequence ID" value="GEO19624.1"/>
    <property type="molecule type" value="Genomic_DNA"/>
</dbReference>
<dbReference type="InterPro" id="IPR032466">
    <property type="entry name" value="Metal_Hydrolase"/>
</dbReference>
<organism evidence="2 3">
    <name type="scientific">Cyclobacterium qasimii</name>
    <dbReference type="NCBI Taxonomy" id="1350429"/>
    <lineage>
        <taxon>Bacteria</taxon>
        <taxon>Pseudomonadati</taxon>
        <taxon>Bacteroidota</taxon>
        <taxon>Cytophagia</taxon>
        <taxon>Cytophagales</taxon>
        <taxon>Cyclobacteriaceae</taxon>
        <taxon>Cyclobacterium</taxon>
    </lineage>
</organism>
<dbReference type="RefSeq" id="WP_146946879.1">
    <property type="nucleotide sequence ID" value="NZ_BJYV01000001.1"/>
</dbReference>
<evidence type="ECO:0000313" key="2">
    <source>
        <dbReference type="EMBL" id="GEO19624.1"/>
    </source>
</evidence>
<name>A0A512C5Y7_9BACT</name>